<reference evidence="18" key="1">
    <citation type="submission" date="2023-03" db="EMBL/GenBank/DDBJ databases">
        <title>Mating type loci evolution in Malassezia.</title>
        <authorList>
            <person name="Coelho M.A."/>
        </authorList>
    </citation>
    <scope>NUCLEOTIDE SEQUENCE</scope>
    <source>
        <strain evidence="18">CBS 11721</strain>
    </source>
</reference>
<dbReference type="GO" id="GO:0005730">
    <property type="term" value="C:nucleolus"/>
    <property type="evidence" value="ECO:0007669"/>
    <property type="project" value="UniProtKB-SubCell"/>
</dbReference>
<feature type="compositionally biased region" description="Basic and acidic residues" evidence="14">
    <location>
        <begin position="542"/>
        <end position="551"/>
    </location>
</feature>
<dbReference type="InterPro" id="IPR025313">
    <property type="entry name" value="SPB4-like_CTE"/>
</dbReference>
<feature type="short sequence motif" description="Q motif" evidence="11">
    <location>
        <begin position="11"/>
        <end position="39"/>
    </location>
</feature>
<dbReference type="GO" id="GO:0005524">
    <property type="term" value="F:ATP binding"/>
    <property type="evidence" value="ECO:0007669"/>
    <property type="project" value="UniProtKB-UniRule"/>
</dbReference>
<evidence type="ECO:0000313" key="18">
    <source>
        <dbReference type="EMBL" id="WFD35004.1"/>
    </source>
</evidence>
<dbReference type="GO" id="GO:0003723">
    <property type="term" value="F:RNA binding"/>
    <property type="evidence" value="ECO:0007669"/>
    <property type="project" value="UniProtKB-UniRule"/>
</dbReference>
<comment type="domain">
    <text evidence="13">The Q motif is unique to and characteristic of the DEAD box family of RNA helicases and controls ATP binding and hydrolysis.</text>
</comment>
<dbReference type="CDD" id="cd18787">
    <property type="entry name" value="SF2_C_DEAD"/>
    <property type="match status" value="1"/>
</dbReference>
<feature type="domain" description="Helicase C-terminal" evidence="16">
    <location>
        <begin position="270"/>
        <end position="436"/>
    </location>
</feature>
<keyword evidence="7 12" id="KW-0067">ATP-binding</keyword>
<feature type="compositionally biased region" description="Basic and acidic residues" evidence="14">
    <location>
        <begin position="561"/>
        <end position="581"/>
    </location>
</feature>
<evidence type="ECO:0000259" key="15">
    <source>
        <dbReference type="PROSITE" id="PS51192"/>
    </source>
</evidence>
<dbReference type="SMART" id="SM00490">
    <property type="entry name" value="HELICc"/>
    <property type="match status" value="1"/>
</dbReference>
<evidence type="ECO:0000256" key="8">
    <source>
        <dbReference type="ARBA" id="ARBA00022884"/>
    </source>
</evidence>
<dbReference type="InterPro" id="IPR056330">
    <property type="entry name" value="CTT_SPB4"/>
</dbReference>
<proteinExistence type="inferred from homology"/>
<keyword evidence="19" id="KW-1185">Reference proteome</keyword>
<feature type="compositionally biased region" description="Low complexity" evidence="14">
    <location>
        <begin position="657"/>
        <end position="669"/>
    </location>
</feature>
<dbReference type="GO" id="GO:0016787">
    <property type="term" value="F:hydrolase activity"/>
    <property type="evidence" value="ECO:0007669"/>
    <property type="project" value="UniProtKB-KW"/>
</dbReference>
<dbReference type="PROSITE" id="PS00039">
    <property type="entry name" value="DEAD_ATP_HELICASE"/>
    <property type="match status" value="1"/>
</dbReference>
<name>A0AAF0ETU5_9BASI</name>
<feature type="domain" description="Helicase ATP-binding" evidence="15">
    <location>
        <begin position="42"/>
        <end position="233"/>
    </location>
</feature>
<evidence type="ECO:0000256" key="7">
    <source>
        <dbReference type="ARBA" id="ARBA00022840"/>
    </source>
</evidence>
<evidence type="ECO:0000259" key="16">
    <source>
        <dbReference type="PROSITE" id="PS51194"/>
    </source>
</evidence>
<dbReference type="Pfam" id="PF00271">
    <property type="entry name" value="Helicase_C"/>
    <property type="match status" value="1"/>
</dbReference>
<keyword evidence="2" id="KW-0690">Ribosome biogenesis</keyword>
<dbReference type="Pfam" id="PF00270">
    <property type="entry name" value="DEAD"/>
    <property type="match status" value="1"/>
</dbReference>
<dbReference type="InterPro" id="IPR001650">
    <property type="entry name" value="Helicase_C-like"/>
</dbReference>
<dbReference type="InterPro" id="IPR014001">
    <property type="entry name" value="Helicase_ATP-bd"/>
</dbReference>
<evidence type="ECO:0000256" key="1">
    <source>
        <dbReference type="ARBA" id="ARBA00004604"/>
    </source>
</evidence>
<evidence type="ECO:0000256" key="4">
    <source>
        <dbReference type="ARBA" id="ARBA00022741"/>
    </source>
</evidence>
<dbReference type="Pfam" id="PF23681">
    <property type="entry name" value="CTT_SPB4"/>
    <property type="match status" value="1"/>
</dbReference>
<dbReference type="SMART" id="SM00487">
    <property type="entry name" value="DEXDc"/>
    <property type="match status" value="1"/>
</dbReference>
<dbReference type="SUPFAM" id="SSF52540">
    <property type="entry name" value="P-loop containing nucleoside triphosphate hydrolases"/>
    <property type="match status" value="1"/>
</dbReference>
<feature type="compositionally biased region" description="Acidic residues" evidence="14">
    <location>
        <begin position="632"/>
        <end position="642"/>
    </location>
</feature>
<keyword evidence="4 12" id="KW-0547">Nucleotide-binding</keyword>
<evidence type="ECO:0000256" key="9">
    <source>
        <dbReference type="ARBA" id="ARBA00023054"/>
    </source>
</evidence>
<dbReference type="AlphaFoldDB" id="A0AAF0ETU5"/>
<comment type="similarity">
    <text evidence="10">Belongs to the DEAD box helicase family. DDX55/SPB4 subfamily.</text>
</comment>
<evidence type="ECO:0000256" key="6">
    <source>
        <dbReference type="ARBA" id="ARBA00022806"/>
    </source>
</evidence>
<feature type="compositionally biased region" description="Low complexity" evidence="14">
    <location>
        <begin position="595"/>
        <end position="631"/>
    </location>
</feature>
<dbReference type="EC" id="3.6.4.13" evidence="13"/>
<keyword evidence="6 12" id="KW-0347">Helicase</keyword>
<evidence type="ECO:0000256" key="3">
    <source>
        <dbReference type="ARBA" id="ARBA00022552"/>
    </source>
</evidence>
<evidence type="ECO:0000256" key="10">
    <source>
        <dbReference type="ARBA" id="ARBA00038002"/>
    </source>
</evidence>
<dbReference type="PROSITE" id="PS51194">
    <property type="entry name" value="HELICASE_CTER"/>
    <property type="match status" value="1"/>
</dbReference>
<evidence type="ECO:0000313" key="19">
    <source>
        <dbReference type="Proteomes" id="UP001219933"/>
    </source>
</evidence>
<evidence type="ECO:0000256" key="13">
    <source>
        <dbReference type="RuleBase" id="RU365068"/>
    </source>
</evidence>
<evidence type="ECO:0000256" key="2">
    <source>
        <dbReference type="ARBA" id="ARBA00022517"/>
    </source>
</evidence>
<dbReference type="InterPro" id="IPR014014">
    <property type="entry name" value="RNA_helicase_DEAD_Q_motif"/>
</dbReference>
<dbReference type="Gene3D" id="3.40.50.300">
    <property type="entry name" value="P-loop containing nucleotide triphosphate hydrolases"/>
    <property type="match status" value="2"/>
</dbReference>
<evidence type="ECO:0000256" key="11">
    <source>
        <dbReference type="PROSITE-ProRule" id="PRU00552"/>
    </source>
</evidence>
<evidence type="ECO:0000256" key="14">
    <source>
        <dbReference type="SAM" id="MobiDB-lite"/>
    </source>
</evidence>
<protein>
    <recommendedName>
        <fullName evidence="13">ATP-dependent RNA helicase</fullName>
        <ecNumber evidence="13">3.6.4.13</ecNumber>
    </recommendedName>
</protein>
<dbReference type="PANTHER" id="PTHR24031">
    <property type="entry name" value="RNA HELICASE"/>
    <property type="match status" value="1"/>
</dbReference>
<dbReference type="Proteomes" id="UP001219933">
    <property type="component" value="Chromosome 2"/>
</dbReference>
<dbReference type="GO" id="GO:0006364">
    <property type="term" value="P:rRNA processing"/>
    <property type="evidence" value="ECO:0007669"/>
    <property type="project" value="UniProtKB-KW"/>
</dbReference>
<sequence length="669" mass="74730">MNAHQLRAGDWAAVKPALSPWILDTLAEMQFTSMTPVQASTIPLFLTHKDVVAEAVTGSGKTLAFVIPVIEMLRRREFPLKKHEVGAVILCPTRELAQQTASVFSNFLTRQPGATDETESDGKPVLKVQLCVGGTATSPADDYRNFRDDGPDIIVGTPGRTEELLRKPNVRTGELDVLVMDEADRLLDLGFAQEVRDILSKLPKQRRTGLFSATMTDALSELVRVGLRNPMRVVVKVEYKATGQRLLESKDMRMPATLQSFYHVSRPENKFAQLLRILRFEAQLDSKVGARKFIVYFATCAQVNYVYSLLSSGAQEYTRGLEFYSLHGKQTPKRRTETFKSFAAAHADADGPAAVLLCTDVAARGLDLPDVDVVVQFDPPSDPKVFSHRCGRTARAGRRGRAIAMLHAGREEGYVEFLKLKQLPMQPYPYRAASLEGAHEPKQDKEAKELLHVLQHVVKGDRALYELGVRAFVSWVRAYSKNEVSYIFRINDVPMDGLACEFALLRFPRMPEVSRWRESHESSIFEEVPIDLDTFAFADKQREKQRQEGIGRKKQVHVPKTHTEAWSEQKKRKEMRDIRREKKDRKRAWLRKQEAANSADADGTATTSSQAATATGSGSGSASATAPGDDYSSADDLEDDWAAEERAAKRVRQGKMSSSDFDAGFFSAL</sequence>
<dbReference type="InterPro" id="IPR000629">
    <property type="entry name" value="RNA-helicase_DEAD-box_CS"/>
</dbReference>
<evidence type="ECO:0000259" key="17">
    <source>
        <dbReference type="PROSITE" id="PS51195"/>
    </source>
</evidence>
<dbReference type="PROSITE" id="PS51195">
    <property type="entry name" value="Q_MOTIF"/>
    <property type="match status" value="1"/>
</dbReference>
<comment type="function">
    <text evidence="13">RNA helicase.</text>
</comment>
<gene>
    <name evidence="18" type="primary">SPB4</name>
    <name evidence="18" type="ORF">MCUN1_001850</name>
</gene>
<evidence type="ECO:0000256" key="12">
    <source>
        <dbReference type="RuleBase" id="RU000492"/>
    </source>
</evidence>
<dbReference type="Pfam" id="PF13959">
    <property type="entry name" value="CTE_SPB4"/>
    <property type="match status" value="1"/>
</dbReference>
<dbReference type="GO" id="GO:0003724">
    <property type="term" value="F:RNA helicase activity"/>
    <property type="evidence" value="ECO:0007669"/>
    <property type="project" value="UniProtKB-EC"/>
</dbReference>
<evidence type="ECO:0000256" key="5">
    <source>
        <dbReference type="ARBA" id="ARBA00022801"/>
    </source>
</evidence>
<comment type="catalytic activity">
    <reaction evidence="13">
        <text>ATP + H2O = ADP + phosphate + H(+)</text>
        <dbReference type="Rhea" id="RHEA:13065"/>
        <dbReference type="ChEBI" id="CHEBI:15377"/>
        <dbReference type="ChEBI" id="CHEBI:15378"/>
        <dbReference type="ChEBI" id="CHEBI:30616"/>
        <dbReference type="ChEBI" id="CHEBI:43474"/>
        <dbReference type="ChEBI" id="CHEBI:456216"/>
        <dbReference type="EC" id="3.6.4.13"/>
    </reaction>
</comment>
<dbReference type="PROSITE" id="PS51192">
    <property type="entry name" value="HELICASE_ATP_BIND_1"/>
    <property type="match status" value="1"/>
</dbReference>
<dbReference type="InterPro" id="IPR011545">
    <property type="entry name" value="DEAD/DEAH_box_helicase_dom"/>
</dbReference>
<dbReference type="EMBL" id="CP119878">
    <property type="protein sequence ID" value="WFD35004.1"/>
    <property type="molecule type" value="Genomic_DNA"/>
</dbReference>
<dbReference type="CDD" id="cd17960">
    <property type="entry name" value="DEADc_DDX55"/>
    <property type="match status" value="1"/>
</dbReference>
<keyword evidence="5 12" id="KW-0378">Hydrolase</keyword>
<feature type="domain" description="DEAD-box RNA helicase Q" evidence="17">
    <location>
        <begin position="11"/>
        <end position="39"/>
    </location>
</feature>
<keyword evidence="9" id="KW-0175">Coiled coil</keyword>
<organism evidence="18 19">
    <name type="scientific">Malassezia cuniculi</name>
    <dbReference type="NCBI Taxonomy" id="948313"/>
    <lineage>
        <taxon>Eukaryota</taxon>
        <taxon>Fungi</taxon>
        <taxon>Dikarya</taxon>
        <taxon>Basidiomycota</taxon>
        <taxon>Ustilaginomycotina</taxon>
        <taxon>Malasseziomycetes</taxon>
        <taxon>Malasseziales</taxon>
        <taxon>Malasseziaceae</taxon>
        <taxon>Malassezia</taxon>
    </lineage>
</organism>
<dbReference type="SMART" id="SM01178">
    <property type="entry name" value="DUF4217"/>
    <property type="match status" value="1"/>
</dbReference>
<keyword evidence="3" id="KW-0698">rRNA processing</keyword>
<accession>A0AAF0ETU5</accession>
<dbReference type="InterPro" id="IPR027417">
    <property type="entry name" value="P-loop_NTPase"/>
</dbReference>
<feature type="region of interest" description="Disordered" evidence="14">
    <location>
        <begin position="542"/>
        <end position="669"/>
    </location>
</feature>
<comment type="subcellular location">
    <subcellularLocation>
        <location evidence="1">Nucleus</location>
        <location evidence="1">Nucleolus</location>
    </subcellularLocation>
</comment>
<keyword evidence="8 13" id="KW-0694">RNA-binding</keyword>